<protein>
    <submittedName>
        <fullName evidence="3">Immunogenic protein MPT70</fullName>
    </submittedName>
</protein>
<evidence type="ECO:0000256" key="1">
    <source>
        <dbReference type="SAM" id="SignalP"/>
    </source>
</evidence>
<dbReference type="AlphaFoldDB" id="A0A5C6D3R9"/>
<comment type="caution">
    <text evidence="3">The sequence shown here is derived from an EMBL/GenBank/DDBJ whole genome shotgun (WGS) entry which is preliminary data.</text>
</comment>
<name>A0A5C6D3R9_9BACT</name>
<organism evidence="3 4">
    <name type="scientific">Bythopirellula polymerisocia</name>
    <dbReference type="NCBI Taxonomy" id="2528003"/>
    <lineage>
        <taxon>Bacteria</taxon>
        <taxon>Pseudomonadati</taxon>
        <taxon>Planctomycetota</taxon>
        <taxon>Planctomycetia</taxon>
        <taxon>Pirellulales</taxon>
        <taxon>Lacipirellulaceae</taxon>
        <taxon>Bythopirellula</taxon>
    </lineage>
</organism>
<dbReference type="PROSITE" id="PS50213">
    <property type="entry name" value="FAS1"/>
    <property type="match status" value="2"/>
</dbReference>
<evidence type="ECO:0000259" key="2">
    <source>
        <dbReference type="PROSITE" id="PS50213"/>
    </source>
</evidence>
<dbReference type="InterPro" id="IPR000782">
    <property type="entry name" value="FAS1_domain"/>
</dbReference>
<dbReference type="SUPFAM" id="SSF82153">
    <property type="entry name" value="FAS1 domain"/>
    <property type="match status" value="2"/>
</dbReference>
<feature type="domain" description="FAS1" evidence="2">
    <location>
        <begin position="32"/>
        <end position="164"/>
    </location>
</feature>
<dbReference type="Gene3D" id="2.30.180.10">
    <property type="entry name" value="FAS1 domain"/>
    <property type="match status" value="2"/>
</dbReference>
<dbReference type="GO" id="GO:0005615">
    <property type="term" value="C:extracellular space"/>
    <property type="evidence" value="ECO:0007669"/>
    <property type="project" value="TreeGrafter"/>
</dbReference>
<accession>A0A5C6D3R9</accession>
<keyword evidence="1" id="KW-0732">Signal</keyword>
<feature type="signal peptide" evidence="1">
    <location>
        <begin position="1"/>
        <end position="25"/>
    </location>
</feature>
<dbReference type="PANTHER" id="PTHR10900:SF77">
    <property type="entry name" value="FI19380P1"/>
    <property type="match status" value="1"/>
</dbReference>
<dbReference type="Pfam" id="PF02469">
    <property type="entry name" value="Fasciclin"/>
    <property type="match status" value="2"/>
</dbReference>
<gene>
    <name evidence="3" type="ORF">Pla144_13120</name>
</gene>
<dbReference type="Proteomes" id="UP000318437">
    <property type="component" value="Unassembled WGS sequence"/>
</dbReference>
<proteinExistence type="predicted"/>
<feature type="chain" id="PRO_5022956125" evidence="1">
    <location>
        <begin position="26"/>
        <end position="398"/>
    </location>
</feature>
<keyword evidence="4" id="KW-1185">Reference proteome</keyword>
<dbReference type="OrthoDB" id="9800666at2"/>
<reference evidence="3 4" key="1">
    <citation type="submission" date="2019-02" db="EMBL/GenBank/DDBJ databases">
        <title>Deep-cultivation of Planctomycetes and their phenomic and genomic characterization uncovers novel biology.</title>
        <authorList>
            <person name="Wiegand S."/>
            <person name="Jogler M."/>
            <person name="Boedeker C."/>
            <person name="Pinto D."/>
            <person name="Vollmers J."/>
            <person name="Rivas-Marin E."/>
            <person name="Kohn T."/>
            <person name="Peeters S.H."/>
            <person name="Heuer A."/>
            <person name="Rast P."/>
            <person name="Oberbeckmann S."/>
            <person name="Bunk B."/>
            <person name="Jeske O."/>
            <person name="Meyerdierks A."/>
            <person name="Storesund J.E."/>
            <person name="Kallscheuer N."/>
            <person name="Luecker S."/>
            <person name="Lage O.M."/>
            <person name="Pohl T."/>
            <person name="Merkel B.J."/>
            <person name="Hornburger P."/>
            <person name="Mueller R.-W."/>
            <person name="Bruemmer F."/>
            <person name="Labrenz M."/>
            <person name="Spormann A.M."/>
            <person name="Op Den Camp H."/>
            <person name="Overmann J."/>
            <person name="Amann R."/>
            <person name="Jetten M.S.M."/>
            <person name="Mascher T."/>
            <person name="Medema M.H."/>
            <person name="Devos D.P."/>
            <person name="Kaster A.-K."/>
            <person name="Ovreas L."/>
            <person name="Rohde M."/>
            <person name="Galperin M.Y."/>
            <person name="Jogler C."/>
        </authorList>
    </citation>
    <scope>NUCLEOTIDE SEQUENCE [LARGE SCALE GENOMIC DNA]</scope>
    <source>
        <strain evidence="3 4">Pla144</strain>
    </source>
</reference>
<dbReference type="FunFam" id="2.30.180.10:FF:000019">
    <property type="entry name" value="Cell surface lipoprotein"/>
    <property type="match status" value="2"/>
</dbReference>
<dbReference type="InterPro" id="IPR050904">
    <property type="entry name" value="Adhesion/Biosynth-related"/>
</dbReference>
<dbReference type="SMART" id="SM00554">
    <property type="entry name" value="FAS1"/>
    <property type="match status" value="2"/>
</dbReference>
<dbReference type="EMBL" id="SJPS01000001">
    <property type="protein sequence ID" value="TWU30524.1"/>
    <property type="molecule type" value="Genomic_DNA"/>
</dbReference>
<evidence type="ECO:0000313" key="4">
    <source>
        <dbReference type="Proteomes" id="UP000318437"/>
    </source>
</evidence>
<dbReference type="InterPro" id="IPR036378">
    <property type="entry name" value="FAS1_dom_sf"/>
</dbReference>
<evidence type="ECO:0000313" key="3">
    <source>
        <dbReference type="EMBL" id="TWU30524.1"/>
    </source>
</evidence>
<feature type="domain" description="FAS1" evidence="2">
    <location>
        <begin position="168"/>
        <end position="300"/>
    </location>
</feature>
<dbReference type="PANTHER" id="PTHR10900">
    <property type="entry name" value="PERIOSTIN-RELATED"/>
    <property type="match status" value="1"/>
</dbReference>
<sequence length="398" mass="41341" precursor="true">MGKYSRTSVLCVGLAFAFAATSARAVTTDAATQDIVDTAVGAGSFKTLAAALQAADLVGALKGKGPYTVFAPTDEAFAKLPKGTVESLLKPENKQQLIDVLTYHVVKGKVGASDVVKLSGAQTLNGQQVDILVADGKVSVDNATVLKTDIDCTNGVIHVIDQVILPAVDNIPATAAKAGSFKTLLAAAEAADLVEVLSGKGPFTVFAPTDEAFAKLPAGTIETLLNPENKAKLASILKYHVVAGRVYSTDALAAGEAKTLQGQSVSIAVQSGAAMVNNAKLLATDLDASNGVIHVIDTVLMPSDTKQAALMPHQMIETAIREGAPLFNAGHADECAKVYMTTAKSLLSMEDHGMSTSVSRTLQTAVNKAEHCSCSNTQAWTLRHALDSAYNSMQASTR</sequence>